<sequence>MGISNRPGDAFCMSTSGHGKKSPDRTRIPRKQKHGNTSRPHRWKFHGTLVFVVVLWAANITLAFLQNNCGGFVSKDFWQSFLSLQQRRRHRWHHHHRRGVLATNNFRLAAAATSGDTEEEESISSILTLDRDNGDQTVNEGSTAKISTESTSFSLQLPSTKPRRRRRASQFLKREGANANTRTARTTTRSLEFVYDYDVIDFPIETATTNSRAKLGTTTGILFVHPIGVGIARWYYQRLVRSLVARHAGATIKGANKTNSDNNQQRSYQHRVVVLVPDLLGSGSACNATISTTATTEGHNHHVNGQTASAHRNEEVAERFPLFNISDWTGQLEVLMSSVERTSEIDRWCVVANGGCSPIALQLAERKQLVRTTNSTSTATADIDGAPVASAPVSNLILSSVPRLPFFLKNETTNDPNKVEKSYRTLSGIPGNLFWWYACRNEGAFIQTFSEKNLIADPSNLGPFWRSNCCQTAVSHKGRGKYATFSFLAGTLQDGCLSSLDAVKETPLRIDVIKGADVRRNRAKSWFWQKPKNGNIDGNDNNKMDGKNNRAVNNSSNDNQIEIEDVGDSVTSTQEKSYQTFRDYVETNGNGGREILIGGRISLAHEDPDGYADAILEFLFGN</sequence>
<organism evidence="3">
    <name type="scientific">Pseudo-nitzschia australis</name>
    <dbReference type="NCBI Taxonomy" id="44445"/>
    <lineage>
        <taxon>Eukaryota</taxon>
        <taxon>Sar</taxon>
        <taxon>Stramenopiles</taxon>
        <taxon>Ochrophyta</taxon>
        <taxon>Bacillariophyta</taxon>
        <taxon>Bacillariophyceae</taxon>
        <taxon>Bacillariophycidae</taxon>
        <taxon>Bacillariales</taxon>
        <taxon>Bacillariaceae</taxon>
        <taxon>Pseudo-nitzschia</taxon>
    </lineage>
</organism>
<keyword evidence="2" id="KW-0472">Membrane</keyword>
<evidence type="ECO:0000313" key="3">
    <source>
        <dbReference type="EMBL" id="CAE0719756.1"/>
    </source>
</evidence>
<protein>
    <submittedName>
        <fullName evidence="3">Uncharacterized protein</fullName>
    </submittedName>
</protein>
<feature type="transmembrane region" description="Helical" evidence="2">
    <location>
        <begin position="45"/>
        <end position="65"/>
    </location>
</feature>
<evidence type="ECO:0000256" key="2">
    <source>
        <dbReference type="SAM" id="Phobius"/>
    </source>
</evidence>
<name>A0A7S4EL65_9STRA</name>
<feature type="compositionally biased region" description="Basic residues" evidence="1">
    <location>
        <begin position="28"/>
        <end position="40"/>
    </location>
</feature>
<gene>
    <name evidence="3" type="ORF">PAUS00366_LOCUS12510</name>
</gene>
<evidence type="ECO:0000256" key="1">
    <source>
        <dbReference type="SAM" id="MobiDB-lite"/>
    </source>
</evidence>
<feature type="region of interest" description="Disordered" evidence="1">
    <location>
        <begin position="1"/>
        <end position="40"/>
    </location>
</feature>
<accession>A0A7S4EL65</accession>
<reference evidence="3" key="1">
    <citation type="submission" date="2021-01" db="EMBL/GenBank/DDBJ databases">
        <authorList>
            <person name="Corre E."/>
            <person name="Pelletier E."/>
            <person name="Niang G."/>
            <person name="Scheremetjew M."/>
            <person name="Finn R."/>
            <person name="Kale V."/>
            <person name="Holt S."/>
            <person name="Cochrane G."/>
            <person name="Meng A."/>
            <person name="Brown T."/>
            <person name="Cohen L."/>
        </authorList>
    </citation>
    <scope>NUCLEOTIDE SEQUENCE</scope>
    <source>
        <strain evidence="3">10249 10 AB</strain>
    </source>
</reference>
<dbReference type="EMBL" id="HBIX01017327">
    <property type="protein sequence ID" value="CAE0719756.1"/>
    <property type="molecule type" value="Transcribed_RNA"/>
</dbReference>
<dbReference type="AlphaFoldDB" id="A0A7S4EL65"/>
<proteinExistence type="predicted"/>
<keyword evidence="2" id="KW-0812">Transmembrane</keyword>
<keyword evidence="2" id="KW-1133">Transmembrane helix</keyword>